<proteinExistence type="predicted"/>
<dbReference type="PROSITE" id="PS51257">
    <property type="entry name" value="PROKAR_LIPOPROTEIN"/>
    <property type="match status" value="1"/>
</dbReference>
<evidence type="ECO:0000313" key="4">
    <source>
        <dbReference type="Proteomes" id="UP000550729"/>
    </source>
</evidence>
<reference evidence="3 4" key="1">
    <citation type="submission" date="2020-04" db="EMBL/GenBank/DDBJ databases">
        <title>Gordonia sp. nov. TBRC 11910.</title>
        <authorList>
            <person name="Suriyachadkun C."/>
        </authorList>
    </citation>
    <scope>NUCLEOTIDE SEQUENCE [LARGE SCALE GENOMIC DNA]</scope>
    <source>
        <strain evidence="3 4">TBRC 11910</strain>
    </source>
</reference>
<feature type="signal peptide" evidence="2">
    <location>
        <begin position="1"/>
        <end position="22"/>
    </location>
</feature>
<comment type="caution">
    <text evidence="3">The sequence shown here is derived from an EMBL/GenBank/DDBJ whole genome shotgun (WGS) entry which is preliminary data.</text>
</comment>
<dbReference type="RefSeq" id="WP_170197694.1">
    <property type="nucleotide sequence ID" value="NZ_JABBNB010000054.1"/>
</dbReference>
<evidence type="ECO:0000256" key="1">
    <source>
        <dbReference type="SAM" id="MobiDB-lite"/>
    </source>
</evidence>
<organism evidence="3 4">
    <name type="scientific">Gordonia asplenii</name>
    <dbReference type="NCBI Taxonomy" id="2725283"/>
    <lineage>
        <taxon>Bacteria</taxon>
        <taxon>Bacillati</taxon>
        <taxon>Actinomycetota</taxon>
        <taxon>Actinomycetes</taxon>
        <taxon>Mycobacteriales</taxon>
        <taxon>Gordoniaceae</taxon>
        <taxon>Gordonia</taxon>
    </lineage>
</organism>
<dbReference type="AlphaFoldDB" id="A0A848L381"/>
<gene>
    <name evidence="3" type="ORF">HH308_28625</name>
</gene>
<feature type="region of interest" description="Disordered" evidence="1">
    <location>
        <begin position="35"/>
        <end position="68"/>
    </location>
</feature>
<keyword evidence="2" id="KW-0732">Signal</keyword>
<feature type="chain" id="PRO_5039270840" evidence="2">
    <location>
        <begin position="23"/>
        <end position="150"/>
    </location>
</feature>
<dbReference type="EMBL" id="JABBNB010000054">
    <property type="protein sequence ID" value="NMO05189.1"/>
    <property type="molecule type" value="Genomic_DNA"/>
</dbReference>
<protein>
    <submittedName>
        <fullName evidence="3">Uncharacterized protein</fullName>
    </submittedName>
</protein>
<dbReference type="Proteomes" id="UP000550729">
    <property type="component" value="Unassembled WGS sequence"/>
</dbReference>
<evidence type="ECO:0000313" key="3">
    <source>
        <dbReference type="EMBL" id="NMO05189.1"/>
    </source>
</evidence>
<feature type="compositionally biased region" description="Low complexity" evidence="1">
    <location>
        <begin position="35"/>
        <end position="45"/>
    </location>
</feature>
<name>A0A848L381_9ACTN</name>
<sequence>MSRIAKYLSSAVVAGAVCLTFAACGSEEQATSSSTAAAASSAETTNPDASTVAGPKPAAPPSSIPAGKQTSVVAGKQCGLTKGPDGALTIVILEGGVTCDVAKTVATVYGPKIASGSEQQISGWTCGPTQTAGVLAKCVKGDDAFGLVAK</sequence>
<evidence type="ECO:0000256" key="2">
    <source>
        <dbReference type="SAM" id="SignalP"/>
    </source>
</evidence>
<accession>A0A848L381</accession>
<keyword evidence="4" id="KW-1185">Reference proteome</keyword>